<proteinExistence type="predicted"/>
<sequence>MKPVPVDVRKGLYKQEERSCSEKVQDLMYKIHEKNSHATHIRDLEVYKEDDGAWGNCYRLRYGLEITR</sequence>
<protein>
    <submittedName>
        <fullName evidence="1">Uncharacterized protein</fullName>
    </submittedName>
</protein>
<evidence type="ECO:0000313" key="2">
    <source>
        <dbReference type="Proteomes" id="UP000094669"/>
    </source>
</evidence>
<name>A0ABX4YJA5_9LEPT</name>
<keyword evidence="2" id="KW-1185">Reference proteome</keyword>
<accession>A0ABX4YJA5</accession>
<reference evidence="1" key="1">
    <citation type="submission" date="2018-01" db="EMBL/GenBank/DDBJ databases">
        <title>Genomic characterization of Leptospira inadai serogroup Lyme isolated from captured rat in Brazil and comparative analysis with human reference strain.</title>
        <authorList>
            <person name="Moreno L.Z."/>
            <person name="Loureiro A.P."/>
            <person name="Miraglia F."/>
            <person name="Kremer F.S."/>
            <person name="Eslabao M.R."/>
            <person name="Dellagostin O.A."/>
            <person name="Lilenbaum W."/>
            <person name="Moreno A.M."/>
        </authorList>
    </citation>
    <scope>NUCLEOTIDE SEQUENCE [LARGE SCALE GENOMIC DNA]</scope>
    <source>
        <strain evidence="1">M34/99</strain>
    </source>
</reference>
<dbReference type="Proteomes" id="UP000094669">
    <property type="component" value="Unassembled WGS sequence"/>
</dbReference>
<evidence type="ECO:0000313" key="1">
    <source>
        <dbReference type="EMBL" id="PNV75254.1"/>
    </source>
</evidence>
<dbReference type="EMBL" id="MCRM02000008">
    <property type="protein sequence ID" value="PNV75254.1"/>
    <property type="molecule type" value="Genomic_DNA"/>
</dbReference>
<gene>
    <name evidence="1" type="ORF">BES34_009715</name>
</gene>
<comment type="caution">
    <text evidence="1">The sequence shown here is derived from an EMBL/GenBank/DDBJ whole genome shotgun (WGS) entry which is preliminary data.</text>
</comment>
<organism evidence="1 2">
    <name type="scientific">Leptospira inadai serovar Lyme</name>
    <dbReference type="NCBI Taxonomy" id="293084"/>
    <lineage>
        <taxon>Bacteria</taxon>
        <taxon>Pseudomonadati</taxon>
        <taxon>Spirochaetota</taxon>
        <taxon>Spirochaetia</taxon>
        <taxon>Leptospirales</taxon>
        <taxon>Leptospiraceae</taxon>
        <taxon>Leptospira</taxon>
    </lineage>
</organism>